<evidence type="ECO:0000256" key="3">
    <source>
        <dbReference type="ARBA" id="ARBA00011245"/>
    </source>
</evidence>
<evidence type="ECO:0000256" key="13">
    <source>
        <dbReference type="ARBA" id="ARBA00048359"/>
    </source>
</evidence>
<dbReference type="Proteomes" id="UP000463961">
    <property type="component" value="Chromosome"/>
</dbReference>
<evidence type="ECO:0000256" key="2">
    <source>
        <dbReference type="ARBA" id="ARBA00006887"/>
    </source>
</evidence>
<dbReference type="InterPro" id="IPR009008">
    <property type="entry name" value="Val/Leu/Ile-tRNA-synth_edit"/>
</dbReference>
<gene>
    <name evidence="14 18" type="primary">ileS</name>
    <name evidence="18" type="ORF">ICHIAU1_21000</name>
</gene>
<dbReference type="FunFam" id="3.40.50.620:FF:000048">
    <property type="entry name" value="Isoleucine--tRNA ligase"/>
    <property type="match status" value="1"/>
</dbReference>
<dbReference type="InterPro" id="IPR002301">
    <property type="entry name" value="Ile-tRNA-ligase"/>
</dbReference>
<evidence type="ECO:0000256" key="8">
    <source>
        <dbReference type="ARBA" id="ARBA00022833"/>
    </source>
</evidence>
<evidence type="ECO:0000313" key="19">
    <source>
        <dbReference type="Proteomes" id="UP000463961"/>
    </source>
</evidence>
<evidence type="ECO:0000256" key="7">
    <source>
        <dbReference type="ARBA" id="ARBA00022741"/>
    </source>
</evidence>
<reference evidence="19" key="1">
    <citation type="submission" date="2020-01" db="EMBL/GenBank/DDBJ databases">
        <title>Phosphoaccumulans saitamaens gen. nov., sp. nov., a polyphosphate accumulating bacterium isolated from surface river water.</title>
        <authorList>
            <person name="Watanabe K."/>
            <person name="Suda W."/>
        </authorList>
    </citation>
    <scope>NUCLEOTIDE SEQUENCE [LARGE SCALE GENOMIC DNA]</scope>
    <source>
        <strain evidence="19">ICHIAU1</strain>
    </source>
</reference>
<evidence type="ECO:0000256" key="9">
    <source>
        <dbReference type="ARBA" id="ARBA00022840"/>
    </source>
</evidence>
<dbReference type="FunFam" id="3.40.50.620:FF:000042">
    <property type="entry name" value="Isoleucine--tRNA ligase"/>
    <property type="match status" value="1"/>
</dbReference>
<dbReference type="EMBL" id="AP022345">
    <property type="protein sequence ID" value="BBU69817.1"/>
    <property type="molecule type" value="Genomic_DNA"/>
</dbReference>
<dbReference type="InterPro" id="IPR014729">
    <property type="entry name" value="Rossmann-like_a/b/a_fold"/>
</dbReference>
<dbReference type="Gene3D" id="1.10.10.830">
    <property type="entry name" value="Ile-tRNA synthetase CP2 domain-like"/>
    <property type="match status" value="1"/>
</dbReference>
<dbReference type="GO" id="GO:0002161">
    <property type="term" value="F:aminoacyl-tRNA deacylase activity"/>
    <property type="evidence" value="ECO:0007669"/>
    <property type="project" value="InterPro"/>
</dbReference>
<comment type="cofactor">
    <cofactor evidence="14">
        <name>Zn(2+)</name>
        <dbReference type="ChEBI" id="CHEBI:29105"/>
    </cofactor>
    <text evidence="14">Binds 1 zinc ion per subunit.</text>
</comment>
<keyword evidence="8 14" id="KW-0862">Zinc</keyword>
<feature type="domain" description="Methionyl/Valyl/Leucyl/Isoleucyl-tRNA synthetase anticodon-binding" evidence="17">
    <location>
        <begin position="725"/>
        <end position="883"/>
    </location>
</feature>
<dbReference type="GO" id="GO:0008270">
    <property type="term" value="F:zinc ion binding"/>
    <property type="evidence" value="ECO:0007669"/>
    <property type="project" value="UniProtKB-UniRule"/>
</dbReference>
<dbReference type="GO" id="GO:0000049">
    <property type="term" value="F:tRNA binding"/>
    <property type="evidence" value="ECO:0007669"/>
    <property type="project" value="InterPro"/>
</dbReference>
<keyword evidence="11 14" id="KW-0030">Aminoacyl-tRNA synthetase</keyword>
<dbReference type="PRINTS" id="PR00984">
    <property type="entry name" value="TRNASYNTHILE"/>
</dbReference>
<keyword evidence="5 14" id="KW-0436">Ligase</keyword>
<comment type="subcellular location">
    <subcellularLocation>
        <location evidence="1 14">Cytoplasm</location>
    </subcellularLocation>
</comment>
<dbReference type="InterPro" id="IPR033708">
    <property type="entry name" value="Anticodon_Ile_BEm"/>
</dbReference>
<evidence type="ECO:0000313" key="18">
    <source>
        <dbReference type="EMBL" id="BBU69817.1"/>
    </source>
</evidence>
<dbReference type="SUPFAM" id="SSF52374">
    <property type="entry name" value="Nucleotidylyl transferase"/>
    <property type="match status" value="1"/>
</dbReference>
<evidence type="ECO:0000259" key="17">
    <source>
        <dbReference type="Pfam" id="PF08264"/>
    </source>
</evidence>
<evidence type="ECO:0000256" key="1">
    <source>
        <dbReference type="ARBA" id="ARBA00004496"/>
    </source>
</evidence>
<feature type="binding site" evidence="14">
    <location>
        <position position="645"/>
    </location>
    <ligand>
        <name>ATP</name>
        <dbReference type="ChEBI" id="CHEBI:30616"/>
    </ligand>
</feature>
<dbReference type="SUPFAM" id="SSF47323">
    <property type="entry name" value="Anticodon-binding domain of a subclass of class I aminoacyl-tRNA synthetases"/>
    <property type="match status" value="1"/>
</dbReference>
<dbReference type="GO" id="GO:0005829">
    <property type="term" value="C:cytosol"/>
    <property type="evidence" value="ECO:0007669"/>
    <property type="project" value="TreeGrafter"/>
</dbReference>
<evidence type="ECO:0000256" key="12">
    <source>
        <dbReference type="ARBA" id="ARBA00025217"/>
    </source>
</evidence>
<keyword evidence="10 14" id="KW-0648">Protein biosynthesis</keyword>
<dbReference type="PROSITE" id="PS00178">
    <property type="entry name" value="AA_TRNA_LIGASE_I"/>
    <property type="match status" value="1"/>
</dbReference>
<feature type="binding site" evidence="14">
    <location>
        <position position="601"/>
    </location>
    <ligand>
        <name>L-isoleucyl-5'-AMP</name>
        <dbReference type="ChEBI" id="CHEBI:178002"/>
    </ligand>
</feature>
<dbReference type="HAMAP" id="MF_02002">
    <property type="entry name" value="Ile_tRNA_synth_type1"/>
    <property type="match status" value="1"/>
</dbReference>
<evidence type="ECO:0000256" key="5">
    <source>
        <dbReference type="ARBA" id="ARBA00022598"/>
    </source>
</evidence>
<evidence type="ECO:0000256" key="4">
    <source>
        <dbReference type="ARBA" id="ARBA00022490"/>
    </source>
</evidence>
<evidence type="ECO:0000256" key="6">
    <source>
        <dbReference type="ARBA" id="ARBA00022723"/>
    </source>
</evidence>
<evidence type="ECO:0000256" key="11">
    <source>
        <dbReference type="ARBA" id="ARBA00023146"/>
    </source>
</evidence>
<feature type="binding site" evidence="14">
    <location>
        <position position="949"/>
    </location>
    <ligand>
        <name>Zn(2+)</name>
        <dbReference type="ChEBI" id="CHEBI:29105"/>
    </ligand>
</feature>
<dbReference type="Gene3D" id="1.10.730.20">
    <property type="match status" value="1"/>
</dbReference>
<dbReference type="PANTHER" id="PTHR42765:SF1">
    <property type="entry name" value="ISOLEUCINE--TRNA LIGASE, MITOCHONDRIAL"/>
    <property type="match status" value="1"/>
</dbReference>
<evidence type="ECO:0000259" key="15">
    <source>
        <dbReference type="Pfam" id="PF00133"/>
    </source>
</evidence>
<dbReference type="InterPro" id="IPR050081">
    <property type="entry name" value="Ile-tRNA_ligase"/>
</dbReference>
<keyword evidence="7 14" id="KW-0547">Nucleotide-binding</keyword>
<comment type="domain">
    <text evidence="14">IleRS has two distinct active sites: one for aminoacylation and one for editing. The misactivated valine is translocated from the active site to the editing site, which sterically excludes the correctly activated isoleucine. The single editing site contains two valyl binding pockets, one specific for each substrate (Val-AMP or Val-tRNA(Ile)).</text>
</comment>
<feature type="short sequence motif" description="'HIGH' region" evidence="14">
    <location>
        <begin position="89"/>
        <end position="99"/>
    </location>
</feature>
<dbReference type="Gene3D" id="3.90.740.10">
    <property type="entry name" value="Valyl/Leucyl/Isoleucyl-tRNA synthetase, editing domain"/>
    <property type="match status" value="1"/>
</dbReference>
<keyword evidence="4 14" id="KW-0963">Cytoplasm</keyword>
<evidence type="ECO:0000256" key="10">
    <source>
        <dbReference type="ARBA" id="ARBA00022917"/>
    </source>
</evidence>
<feature type="binding site" evidence="14">
    <location>
        <position position="929"/>
    </location>
    <ligand>
        <name>Zn(2+)</name>
        <dbReference type="ChEBI" id="CHEBI:29105"/>
    </ligand>
</feature>
<keyword evidence="6 14" id="KW-0479">Metal-binding</keyword>
<feature type="domain" description="Zinc finger FPG/IleRS-type" evidence="16">
    <location>
        <begin position="928"/>
        <end position="955"/>
    </location>
</feature>
<dbReference type="InterPro" id="IPR009080">
    <property type="entry name" value="tRNAsynth_Ia_anticodon-bd"/>
</dbReference>
<evidence type="ECO:0000256" key="14">
    <source>
        <dbReference type="HAMAP-Rule" id="MF_02002"/>
    </source>
</evidence>
<dbReference type="AlphaFoldDB" id="A0A7R6TNQ4"/>
<dbReference type="NCBIfam" id="TIGR00392">
    <property type="entry name" value="ileS"/>
    <property type="match status" value="1"/>
</dbReference>
<organism evidence="18 19">
    <name type="scientific">Fluviibacter phosphoraccumulans</name>
    <dbReference type="NCBI Taxonomy" id="1751046"/>
    <lineage>
        <taxon>Bacteria</taxon>
        <taxon>Pseudomonadati</taxon>
        <taxon>Pseudomonadota</taxon>
        <taxon>Betaproteobacteria</taxon>
        <taxon>Rhodocyclales</taxon>
        <taxon>Fluviibacteraceae</taxon>
        <taxon>Fluviibacter</taxon>
    </lineage>
</organism>
<dbReference type="GO" id="GO:0004822">
    <property type="term" value="F:isoleucine-tRNA ligase activity"/>
    <property type="evidence" value="ECO:0007669"/>
    <property type="project" value="UniProtKB-UniRule"/>
</dbReference>
<sequence>MICLKRDPFLNLSLFSKPMTAQSKNAPQNDQAKEARATLNLADTAFPMRGDLPKREPGWIADWQKNGLYQKIQAHTKGRPRFVLHDGPPYANGDIHIGHAVNKILKDIIVRSKVLAGFDAQYLPGWDCHGLPIEHQIEKQHGRNLPADEVRKLCRVYAAEQVARQKKDFIRLGVLGDWDNPYLTMNFSAEANEIRALGKMLADGYLYMGLKPVNWCLDCRSALAEAEVEYEDKNSPAIDVAFEVHSSHTAQVAKAFGLDHLEGPAFAVIWTTTPWTLPANEAVSVHPTVEYVLVATEKGNLILGADLYEDALKRYALEGQVIGRGTGAALEHVLVRHPFYDKDVPIICGEHVTTDAGTGMVHTAPAHGVDDFNIGKKYGLPVENPVGDDGRFLQKTLPLPETALAGLSVWEANPKVLETLRNNQRLLAEIKLNHSYPHCWRHKTPIIFRATTQWFVGMDTPPKPGASTLRHLAEVAVADTHFYPAWGRARLEAMIRNRPDWCVSRQRNWGVPIPFFLNKETNALHPRTPELIEEVARRVEAQGIEAWFQLDPAELLGEEAKNYRKLSDTLDVWFDSGTTHWHVMRGSHANEHEWPADLYLEGSDQHRGWFQSSLLTGCALDGKAPYKGLLTHGFVVDGKGRKMSKSVGNVIYPQEVADKMGAEILRLWVANTDYSGELTISDEILKRVVEGYRRIRNTMRFLLANTDDFNPVSDSVAVEDMLEIDRYALEMVRALQATIQADYDRYDFHHIVQSLQTFCSEDLGAFYLDVLKDRLYTTAPHSLARRSAQTALWIITQTMLRLMAPILSFTTEEIWTLLAKKQAGLPESIMLSDATALPAVAGADALCAKWNRIRAVRAEVAKAMEAVRTEGVIGSSLQADVTIVAPAEDAAALASLGDDLKFVLISSQATVTEGAALQIAVTASAHAKCERCWHQRDSVGQNAQNPGWCDRCVSNVHGAGEVRHCA</sequence>
<feature type="binding site" evidence="14">
    <location>
        <position position="952"/>
    </location>
    <ligand>
        <name>Zn(2+)</name>
        <dbReference type="ChEBI" id="CHEBI:29105"/>
    </ligand>
</feature>
<dbReference type="PANTHER" id="PTHR42765">
    <property type="entry name" value="SOLEUCYL-TRNA SYNTHETASE"/>
    <property type="match status" value="1"/>
</dbReference>
<proteinExistence type="inferred from homology"/>
<dbReference type="CDD" id="cd07960">
    <property type="entry name" value="Anticodon_Ia_Ile_BEm"/>
    <property type="match status" value="1"/>
</dbReference>
<keyword evidence="9 14" id="KW-0067">ATP-binding</keyword>
<dbReference type="Pfam" id="PF06827">
    <property type="entry name" value="zf-FPG_IleRS"/>
    <property type="match status" value="1"/>
</dbReference>
<keyword evidence="19" id="KW-1185">Reference proteome</keyword>
<dbReference type="InterPro" id="IPR002300">
    <property type="entry name" value="aa-tRNA-synth_Ia"/>
</dbReference>
<comment type="subunit">
    <text evidence="3 14">Monomer.</text>
</comment>
<comment type="catalytic activity">
    <reaction evidence="13 14">
        <text>tRNA(Ile) + L-isoleucine + ATP = L-isoleucyl-tRNA(Ile) + AMP + diphosphate</text>
        <dbReference type="Rhea" id="RHEA:11060"/>
        <dbReference type="Rhea" id="RHEA-COMP:9666"/>
        <dbReference type="Rhea" id="RHEA-COMP:9695"/>
        <dbReference type="ChEBI" id="CHEBI:30616"/>
        <dbReference type="ChEBI" id="CHEBI:33019"/>
        <dbReference type="ChEBI" id="CHEBI:58045"/>
        <dbReference type="ChEBI" id="CHEBI:78442"/>
        <dbReference type="ChEBI" id="CHEBI:78528"/>
        <dbReference type="ChEBI" id="CHEBI:456215"/>
        <dbReference type="EC" id="6.1.1.5"/>
    </reaction>
</comment>
<dbReference type="EC" id="6.1.1.5" evidence="14"/>
<dbReference type="Pfam" id="PF00133">
    <property type="entry name" value="tRNA-synt_1"/>
    <property type="match status" value="1"/>
</dbReference>
<feature type="domain" description="Aminoacyl-tRNA synthetase class Ia" evidence="15">
    <location>
        <begin position="59"/>
        <end position="680"/>
    </location>
</feature>
<evidence type="ECO:0000259" key="16">
    <source>
        <dbReference type="Pfam" id="PF06827"/>
    </source>
</evidence>
<accession>A0A7R6TNQ4</accession>
<dbReference type="SUPFAM" id="SSF50677">
    <property type="entry name" value="ValRS/IleRS/LeuRS editing domain"/>
    <property type="match status" value="1"/>
</dbReference>
<dbReference type="GO" id="GO:0006428">
    <property type="term" value="P:isoleucyl-tRNA aminoacylation"/>
    <property type="evidence" value="ECO:0007669"/>
    <property type="project" value="UniProtKB-UniRule"/>
</dbReference>
<dbReference type="InterPro" id="IPR010663">
    <property type="entry name" value="Znf_FPG/IleRS"/>
</dbReference>
<name>A0A7R6TNQ4_9RHOO</name>
<comment type="similarity">
    <text evidence="2 14">Belongs to the class-I aminoacyl-tRNA synthetase family. IleS type 1 subfamily.</text>
</comment>
<feature type="short sequence motif" description="'KMSKS' region" evidence="14">
    <location>
        <begin position="642"/>
        <end position="646"/>
    </location>
</feature>
<dbReference type="InterPro" id="IPR023585">
    <property type="entry name" value="Ile-tRNA-ligase_type1"/>
</dbReference>
<dbReference type="Gene3D" id="3.40.50.620">
    <property type="entry name" value="HUPs"/>
    <property type="match status" value="2"/>
</dbReference>
<dbReference type="InterPro" id="IPR001412">
    <property type="entry name" value="aa-tRNA-synth_I_CS"/>
</dbReference>
<comment type="function">
    <text evidence="12 14">Catalyzes the attachment of isoleucine to tRNA(Ile). As IleRS can inadvertently accommodate and process structurally similar amino acids such as valine, to avoid such errors it has two additional distinct tRNA(Ile)-dependent editing activities. One activity is designated as 'pretransfer' editing and involves the hydrolysis of activated Val-AMP. The other activity is designated 'posttransfer' editing and involves deacylation of mischarged Val-tRNA(Ile).</text>
</comment>
<feature type="binding site" evidence="14">
    <location>
        <position position="932"/>
    </location>
    <ligand>
        <name>Zn(2+)</name>
        <dbReference type="ChEBI" id="CHEBI:29105"/>
    </ligand>
</feature>
<protein>
    <recommendedName>
        <fullName evidence="14">Isoleucine--tRNA ligase</fullName>
        <ecNumber evidence="14">6.1.1.5</ecNumber>
    </recommendedName>
    <alternativeName>
        <fullName evidence="14">Isoleucyl-tRNA synthetase</fullName>
        <shortName evidence="14">IleRS</shortName>
    </alternativeName>
</protein>
<dbReference type="InterPro" id="IPR013155">
    <property type="entry name" value="M/V/L/I-tRNA-synth_anticd-bd"/>
</dbReference>
<dbReference type="GO" id="GO:0005524">
    <property type="term" value="F:ATP binding"/>
    <property type="evidence" value="ECO:0007669"/>
    <property type="project" value="UniProtKB-UniRule"/>
</dbReference>
<dbReference type="Pfam" id="PF08264">
    <property type="entry name" value="Anticodon_1"/>
    <property type="match status" value="1"/>
</dbReference>